<gene>
    <name evidence="1" type="ORF">B5J94_10960</name>
    <name evidence="2" type="ORF">NCTC7911_02315</name>
</gene>
<reference evidence="1" key="2">
    <citation type="submission" date="2017-03" db="EMBL/GenBank/DDBJ databases">
        <authorList>
            <person name="Afonso C.L."/>
            <person name="Miller P.J."/>
            <person name="Scott M.A."/>
            <person name="Spackman E."/>
            <person name="Goraichik I."/>
            <person name="Dimitrov K.M."/>
            <person name="Suarez D.L."/>
            <person name="Swayne D.E."/>
        </authorList>
    </citation>
    <scope>NUCLEOTIDE SEQUENCE</scope>
    <source>
        <strain evidence="1">CCUG 4441</strain>
    </source>
</reference>
<sequence length="80" mass="8882">MGSQEMILLSIVIVLIAVVAVSNGKISASKNHVFDVQCEIGGQIQQYQVAKIRQERGIITFDNDDKKVVCSQFFIQEIAK</sequence>
<evidence type="ECO:0000313" key="2">
    <source>
        <dbReference type="EMBL" id="STZ00902.1"/>
    </source>
</evidence>
<dbReference type="Proteomes" id="UP000254107">
    <property type="component" value="Unassembled WGS sequence"/>
</dbReference>
<dbReference type="AlphaFoldDB" id="A0A1V4GPZ6"/>
<protein>
    <submittedName>
        <fullName evidence="1">Uncharacterized protein</fullName>
    </submittedName>
</protein>
<dbReference type="EMBL" id="UGQC01000001">
    <property type="protein sequence ID" value="STZ00902.1"/>
    <property type="molecule type" value="Genomic_DNA"/>
</dbReference>
<organism evidence="1 3">
    <name type="scientific">Moraxella lacunata</name>
    <dbReference type="NCBI Taxonomy" id="477"/>
    <lineage>
        <taxon>Bacteria</taxon>
        <taxon>Pseudomonadati</taxon>
        <taxon>Pseudomonadota</taxon>
        <taxon>Gammaproteobacteria</taxon>
        <taxon>Moraxellales</taxon>
        <taxon>Moraxellaceae</taxon>
        <taxon>Moraxella</taxon>
    </lineage>
</organism>
<evidence type="ECO:0000313" key="1">
    <source>
        <dbReference type="EMBL" id="OPH34692.1"/>
    </source>
</evidence>
<keyword evidence="4" id="KW-1185">Reference proteome</keyword>
<reference evidence="3" key="1">
    <citation type="submission" date="2017-03" db="EMBL/GenBank/DDBJ databases">
        <title>Draft genome sequence of Moraxella equi CCUG 4950T type strain.</title>
        <authorList>
            <person name="Salva-Serra F."/>
            <person name="Engstrom-Jakobsson H."/>
            <person name="Thorell K."/>
            <person name="Jaen-Luchoro D."/>
            <person name="Gonzales-Siles L."/>
            <person name="Karlsson R."/>
            <person name="Yazdan S."/>
            <person name="Boulund F."/>
            <person name="Johnning A."/>
            <person name="Engstrand L."/>
            <person name="Kristiansson E."/>
            <person name="Moore E."/>
        </authorList>
    </citation>
    <scope>NUCLEOTIDE SEQUENCE [LARGE SCALE GENOMIC DNA]</scope>
    <source>
        <strain evidence="3">CCUG 4441</strain>
    </source>
</reference>
<evidence type="ECO:0000313" key="3">
    <source>
        <dbReference type="Proteomes" id="UP000191025"/>
    </source>
</evidence>
<dbReference type="Proteomes" id="UP000191025">
    <property type="component" value="Unassembled WGS sequence"/>
</dbReference>
<dbReference type="EMBL" id="MXAN01000081">
    <property type="protein sequence ID" value="OPH34692.1"/>
    <property type="molecule type" value="Genomic_DNA"/>
</dbReference>
<reference evidence="2 4" key="3">
    <citation type="submission" date="2018-06" db="EMBL/GenBank/DDBJ databases">
        <authorList>
            <consortium name="Pathogen Informatics"/>
            <person name="Doyle S."/>
        </authorList>
    </citation>
    <scope>NUCLEOTIDE SEQUENCE [LARGE SCALE GENOMIC DNA]</scope>
    <source>
        <strain evidence="2 4">NCTC7911</strain>
    </source>
</reference>
<accession>A0A1V4GPZ6</accession>
<name>A0A1V4GPZ6_MORLA</name>
<proteinExistence type="predicted"/>
<evidence type="ECO:0000313" key="4">
    <source>
        <dbReference type="Proteomes" id="UP000254107"/>
    </source>
</evidence>